<organism evidence="2 3">
    <name type="scientific">Pseudogymnoascus verrucosus</name>
    <dbReference type="NCBI Taxonomy" id="342668"/>
    <lineage>
        <taxon>Eukaryota</taxon>
        <taxon>Fungi</taxon>
        <taxon>Dikarya</taxon>
        <taxon>Ascomycota</taxon>
        <taxon>Pezizomycotina</taxon>
        <taxon>Leotiomycetes</taxon>
        <taxon>Thelebolales</taxon>
        <taxon>Thelebolaceae</taxon>
        <taxon>Pseudogymnoascus</taxon>
    </lineage>
</organism>
<evidence type="ECO:0000313" key="3">
    <source>
        <dbReference type="Proteomes" id="UP000091956"/>
    </source>
</evidence>
<dbReference type="CDD" id="cd02440">
    <property type="entry name" value="AdoMet_MTases"/>
    <property type="match status" value="1"/>
</dbReference>
<reference evidence="3" key="2">
    <citation type="journal article" date="2018" name="Nat. Commun.">
        <title>Extreme sensitivity to ultraviolet light in the fungal pathogen causing white-nose syndrome of bats.</title>
        <authorList>
            <person name="Palmer J.M."/>
            <person name="Drees K.P."/>
            <person name="Foster J.T."/>
            <person name="Lindner D.L."/>
        </authorList>
    </citation>
    <scope>NUCLEOTIDE SEQUENCE [LARGE SCALE GENOMIC DNA]</scope>
    <source>
        <strain evidence="3">UAMH 10579</strain>
    </source>
</reference>
<dbReference type="AlphaFoldDB" id="A0A1B8GQ90"/>
<protein>
    <recommendedName>
        <fullName evidence="1">Methyltransferase domain-containing protein</fullName>
    </recommendedName>
</protein>
<reference evidence="2 3" key="1">
    <citation type="submission" date="2016-03" db="EMBL/GenBank/DDBJ databases">
        <title>Comparative genomics of Pseudogymnoascus destructans, the fungus causing white-nose syndrome of bats.</title>
        <authorList>
            <person name="Palmer J.M."/>
            <person name="Drees K.P."/>
            <person name="Foster J.T."/>
            <person name="Lindner D.L."/>
        </authorList>
    </citation>
    <scope>NUCLEOTIDE SEQUENCE [LARGE SCALE GENOMIC DNA]</scope>
    <source>
        <strain evidence="2 3">UAMH 10579</strain>
    </source>
</reference>
<dbReference type="RefSeq" id="XP_059319812.1">
    <property type="nucleotide sequence ID" value="XM_059463583.1"/>
</dbReference>
<keyword evidence="3" id="KW-1185">Reference proteome</keyword>
<name>A0A1B8GQ90_9PEZI</name>
<dbReference type="SUPFAM" id="SSF53335">
    <property type="entry name" value="S-adenosyl-L-methionine-dependent methyltransferases"/>
    <property type="match status" value="1"/>
</dbReference>
<dbReference type="Pfam" id="PF13649">
    <property type="entry name" value="Methyltransf_25"/>
    <property type="match status" value="1"/>
</dbReference>
<dbReference type="Gene3D" id="3.40.50.150">
    <property type="entry name" value="Vaccinia Virus protein VP39"/>
    <property type="match status" value="1"/>
</dbReference>
<sequence length="290" mass="31502">MIEPSAKAKELSQIFLDSNLGGLDHRINLTKFWGITPGSRVLEIGCGQGDCTTVLADAVGPDGHVDAVDPGAPDYGAPYTLAQCQSNLLAGPLGSRINFHNTDPVAFLSTLPSSAKPYDFVVLAHCIWYFETPVILSEIISALAGHTTRLCLAEWGLRANRAETLPHVVTALLLANIEAKRLTPSTRNVRSVLSPQQIVNNVVEKGRFALVEETRGKSGDTLQDGYWEVSDLLRNRVKFLDRMKRDGVSNKEIGALVAMFDSVQAGVDIIGGNVKDVKTMDWWTGVFEGI</sequence>
<dbReference type="InterPro" id="IPR029063">
    <property type="entry name" value="SAM-dependent_MTases_sf"/>
</dbReference>
<dbReference type="STRING" id="342668.A0A1B8GQ90"/>
<proteinExistence type="predicted"/>
<dbReference type="InterPro" id="IPR041698">
    <property type="entry name" value="Methyltransf_25"/>
</dbReference>
<evidence type="ECO:0000313" key="2">
    <source>
        <dbReference type="EMBL" id="OBT98013.2"/>
    </source>
</evidence>
<evidence type="ECO:0000259" key="1">
    <source>
        <dbReference type="Pfam" id="PF13649"/>
    </source>
</evidence>
<feature type="domain" description="Methyltransferase" evidence="1">
    <location>
        <begin position="41"/>
        <end position="143"/>
    </location>
</feature>
<dbReference type="Proteomes" id="UP000091956">
    <property type="component" value="Unassembled WGS sequence"/>
</dbReference>
<dbReference type="GeneID" id="28837388"/>
<gene>
    <name evidence="2" type="ORF">VE01_04002</name>
</gene>
<accession>A0A1B8GQ90</accession>
<dbReference type="EMBL" id="KV460219">
    <property type="protein sequence ID" value="OBT98013.2"/>
    <property type="molecule type" value="Genomic_DNA"/>
</dbReference>